<reference evidence="9" key="2">
    <citation type="submission" date="2025-08" db="UniProtKB">
        <authorList>
            <consortium name="Ensembl"/>
        </authorList>
    </citation>
    <scope>IDENTIFICATION</scope>
</reference>
<evidence type="ECO:0000256" key="4">
    <source>
        <dbReference type="ARBA" id="ARBA00022692"/>
    </source>
</evidence>
<dbReference type="Proteomes" id="UP000694412">
    <property type="component" value="Chromosome 3"/>
</dbReference>
<dbReference type="GO" id="GO:0005789">
    <property type="term" value="C:endoplasmic reticulum membrane"/>
    <property type="evidence" value="ECO:0007669"/>
    <property type="project" value="UniProtKB-SubCell"/>
</dbReference>
<comment type="pathway">
    <text evidence="2">Glycolipid biosynthesis; glycosylphosphatidylinositol-anchor biosynthesis.</text>
</comment>
<feature type="transmembrane region" description="Helical" evidence="8">
    <location>
        <begin position="112"/>
        <end position="131"/>
    </location>
</feature>
<dbReference type="GeneTree" id="ENSGT00390000016617"/>
<keyword evidence="3" id="KW-0337">GPI-anchor biosynthesis</keyword>
<dbReference type="UniPathway" id="UPA00196"/>
<protein>
    <submittedName>
        <fullName evidence="9">Phosphatidylinositol glycan anchor biosynthesis class F</fullName>
    </submittedName>
</protein>
<keyword evidence="5" id="KW-0256">Endoplasmic reticulum</keyword>
<evidence type="ECO:0000256" key="7">
    <source>
        <dbReference type="ARBA" id="ARBA00023136"/>
    </source>
</evidence>
<dbReference type="InterPro" id="IPR009580">
    <property type="entry name" value="GPI_biosynthesis_protein_Pig-F"/>
</dbReference>
<keyword evidence="6 8" id="KW-1133">Transmembrane helix</keyword>
<evidence type="ECO:0000256" key="8">
    <source>
        <dbReference type="SAM" id="Phobius"/>
    </source>
</evidence>
<comment type="subcellular location">
    <subcellularLocation>
        <location evidence="1">Endoplasmic reticulum membrane</location>
        <topology evidence="1">Multi-pass membrane protein</topology>
    </subcellularLocation>
</comment>
<feature type="transmembrane region" description="Helical" evidence="8">
    <location>
        <begin position="41"/>
        <end position="62"/>
    </location>
</feature>
<reference evidence="9" key="1">
    <citation type="submission" date="2015-11" db="EMBL/GenBank/DDBJ databases">
        <authorList>
            <consortium name="International Coturnix japonica Genome Analysis Consortium"/>
            <person name="Warren W."/>
            <person name="Burt D.W."/>
            <person name="Antin P.B."/>
            <person name="Lanford R."/>
            <person name="Gros J."/>
            <person name="Wilson R.K."/>
        </authorList>
    </citation>
    <scope>NUCLEOTIDE SEQUENCE [LARGE SCALE GENOMIC DNA]</scope>
</reference>
<proteinExistence type="predicted"/>
<accession>A0A8C2YAE7</accession>
<dbReference type="Ensembl" id="ENSCJPT00005017306.1">
    <property type="protein sequence ID" value="ENSCJPP00005011881.1"/>
    <property type="gene ID" value="ENSCJPG00005010161.1"/>
</dbReference>
<keyword evidence="7 8" id="KW-0472">Membrane</keyword>
<evidence type="ECO:0000256" key="2">
    <source>
        <dbReference type="ARBA" id="ARBA00004687"/>
    </source>
</evidence>
<evidence type="ECO:0000256" key="1">
    <source>
        <dbReference type="ARBA" id="ARBA00004477"/>
    </source>
</evidence>
<gene>
    <name evidence="9" type="primary">PIGF</name>
</gene>
<evidence type="ECO:0000313" key="10">
    <source>
        <dbReference type="Proteomes" id="UP000694412"/>
    </source>
</evidence>
<dbReference type="GO" id="GO:0006506">
    <property type="term" value="P:GPI anchor biosynthetic process"/>
    <property type="evidence" value="ECO:0007669"/>
    <property type="project" value="UniProtKB-UniPathway"/>
</dbReference>
<dbReference type="Pfam" id="PF06699">
    <property type="entry name" value="PIG-F"/>
    <property type="match status" value="1"/>
</dbReference>
<feature type="transmembrane region" description="Helical" evidence="8">
    <location>
        <begin position="83"/>
        <end position="106"/>
    </location>
</feature>
<name>A0A8C2YAE7_COTJA</name>
<sequence>MKEAELRRLLAANLLCFVSIVLTALVPALFLDGFSVLGTHLTWLCVCSVCVSVLNVTLCLILKPSPSSKRSSLSNKISRFLKCCIYFFMSCILFHAIIVLYGAPLIESVTETFLFAVLLSTFTTLQCLCLLGPNIQAWIRVFSRNGAMSIWENSLQITTMCSILGDIQATQNGSETEQMLLGFTCKLFLQGSARHLKGHWKHLFLQHKDGKCIFFFTY</sequence>
<feature type="transmembrane region" description="Helical" evidence="8">
    <location>
        <begin position="9"/>
        <end position="29"/>
    </location>
</feature>
<organism evidence="9 10">
    <name type="scientific">Coturnix japonica</name>
    <name type="common">Japanese quail</name>
    <name type="synonym">Coturnix coturnix japonica</name>
    <dbReference type="NCBI Taxonomy" id="93934"/>
    <lineage>
        <taxon>Eukaryota</taxon>
        <taxon>Metazoa</taxon>
        <taxon>Chordata</taxon>
        <taxon>Craniata</taxon>
        <taxon>Vertebrata</taxon>
        <taxon>Euteleostomi</taxon>
        <taxon>Archelosauria</taxon>
        <taxon>Archosauria</taxon>
        <taxon>Dinosauria</taxon>
        <taxon>Saurischia</taxon>
        <taxon>Theropoda</taxon>
        <taxon>Coelurosauria</taxon>
        <taxon>Aves</taxon>
        <taxon>Neognathae</taxon>
        <taxon>Galloanserae</taxon>
        <taxon>Galliformes</taxon>
        <taxon>Phasianidae</taxon>
        <taxon>Perdicinae</taxon>
        <taxon>Coturnix</taxon>
    </lineage>
</organism>
<evidence type="ECO:0000313" key="9">
    <source>
        <dbReference type="Ensembl" id="ENSCJPP00005011881.1"/>
    </source>
</evidence>
<dbReference type="AlphaFoldDB" id="A0A8C2YAE7"/>
<evidence type="ECO:0000256" key="3">
    <source>
        <dbReference type="ARBA" id="ARBA00022502"/>
    </source>
</evidence>
<keyword evidence="10" id="KW-1185">Reference proteome</keyword>
<keyword evidence="4 8" id="KW-0812">Transmembrane</keyword>
<evidence type="ECO:0000256" key="5">
    <source>
        <dbReference type="ARBA" id="ARBA00022824"/>
    </source>
</evidence>
<evidence type="ECO:0000256" key="6">
    <source>
        <dbReference type="ARBA" id="ARBA00022989"/>
    </source>
</evidence>
<reference evidence="9" key="3">
    <citation type="submission" date="2025-09" db="UniProtKB">
        <authorList>
            <consortium name="Ensembl"/>
        </authorList>
    </citation>
    <scope>IDENTIFICATION</scope>
</reference>